<dbReference type="EMBL" id="AP019840">
    <property type="protein sequence ID" value="BBM53705.1"/>
    <property type="molecule type" value="Genomic_DNA"/>
</dbReference>
<organism evidence="3 4">
    <name type="scientific">Leptotrichia trevisanii</name>
    <dbReference type="NCBI Taxonomy" id="109328"/>
    <lineage>
        <taxon>Bacteria</taxon>
        <taxon>Fusobacteriati</taxon>
        <taxon>Fusobacteriota</taxon>
        <taxon>Fusobacteriia</taxon>
        <taxon>Fusobacteriales</taxon>
        <taxon>Leptotrichiaceae</taxon>
        <taxon>Leptotrichia</taxon>
    </lineage>
</organism>
<feature type="coiled-coil region" evidence="1">
    <location>
        <begin position="54"/>
        <end position="81"/>
    </location>
</feature>
<evidence type="ECO:0000313" key="3">
    <source>
        <dbReference type="EMBL" id="BBM53705.1"/>
    </source>
</evidence>
<reference evidence="3 4" key="1">
    <citation type="submission" date="2019-07" db="EMBL/GenBank/DDBJ databases">
        <title>Complete Genome Sequence of Leptotrichia trevisanii Strain JMUB3935.</title>
        <authorList>
            <person name="Watanabe S."/>
            <person name="Cui L."/>
        </authorList>
    </citation>
    <scope>NUCLEOTIDE SEQUENCE [LARGE SCALE GENOMIC DNA]</scope>
    <source>
        <strain evidence="3 4">JMUB3935</strain>
    </source>
</reference>
<evidence type="ECO:0000256" key="2">
    <source>
        <dbReference type="SAM" id="Phobius"/>
    </source>
</evidence>
<keyword evidence="2" id="KW-0472">Membrane</keyword>
<evidence type="ECO:0000313" key="4">
    <source>
        <dbReference type="Proteomes" id="UP000321378"/>
    </source>
</evidence>
<keyword evidence="1" id="KW-0175">Coiled coil</keyword>
<dbReference type="RefSeq" id="WP_146997716.1">
    <property type="nucleotide sequence ID" value="NZ_AP019840.1"/>
</dbReference>
<keyword evidence="2" id="KW-0812">Transmembrane</keyword>
<name>A0A510KV79_9FUSO</name>
<dbReference type="AlphaFoldDB" id="A0A510KV79"/>
<dbReference type="Proteomes" id="UP000321378">
    <property type="component" value="Chromosome"/>
</dbReference>
<sequence length="115" mass="13649">MIKIDDLVKLIVEIYKNSDLKITISSIIMSIVLFLIYLFFHSKPSIKDIEIKLEKEHLEEIEKLKNNILELNKQIFTIKEERDNLKFELTVYRAVEKSENRRTIQGGNDGNRKNR</sequence>
<accession>A0A510KV79</accession>
<gene>
    <name evidence="3" type="ORF">JMUB3935_2716</name>
</gene>
<proteinExistence type="predicted"/>
<keyword evidence="2" id="KW-1133">Transmembrane helix</keyword>
<evidence type="ECO:0000256" key="1">
    <source>
        <dbReference type="SAM" id="Coils"/>
    </source>
</evidence>
<protein>
    <submittedName>
        <fullName evidence="3">Uncharacterized protein</fullName>
    </submittedName>
</protein>
<feature type="transmembrane region" description="Helical" evidence="2">
    <location>
        <begin position="20"/>
        <end position="40"/>
    </location>
</feature>